<feature type="compositionally biased region" description="Low complexity" evidence="1">
    <location>
        <begin position="1"/>
        <end position="24"/>
    </location>
</feature>
<protein>
    <submittedName>
        <fullName evidence="3">Uncharacterized protein LOC105423836</fullName>
    </submittedName>
</protein>
<name>A0A6I9WJY4_9HYME</name>
<dbReference type="KEGG" id="pbar:105423836"/>
<dbReference type="RefSeq" id="XP_011632054.1">
    <property type="nucleotide sequence ID" value="XM_011633752.2"/>
</dbReference>
<dbReference type="Proteomes" id="UP000504615">
    <property type="component" value="Unplaced"/>
</dbReference>
<feature type="compositionally biased region" description="Basic and acidic residues" evidence="1">
    <location>
        <begin position="38"/>
        <end position="77"/>
    </location>
</feature>
<evidence type="ECO:0000313" key="3">
    <source>
        <dbReference type="RefSeq" id="XP_011632054.1"/>
    </source>
</evidence>
<reference evidence="3" key="1">
    <citation type="submission" date="2025-08" db="UniProtKB">
        <authorList>
            <consortium name="RefSeq"/>
        </authorList>
    </citation>
    <scope>IDENTIFICATION</scope>
</reference>
<proteinExistence type="predicted"/>
<dbReference type="GeneID" id="105423836"/>
<organism evidence="2 3">
    <name type="scientific">Pogonomyrmex barbatus</name>
    <name type="common">red harvester ant</name>
    <dbReference type="NCBI Taxonomy" id="144034"/>
    <lineage>
        <taxon>Eukaryota</taxon>
        <taxon>Metazoa</taxon>
        <taxon>Ecdysozoa</taxon>
        <taxon>Arthropoda</taxon>
        <taxon>Hexapoda</taxon>
        <taxon>Insecta</taxon>
        <taxon>Pterygota</taxon>
        <taxon>Neoptera</taxon>
        <taxon>Endopterygota</taxon>
        <taxon>Hymenoptera</taxon>
        <taxon>Apocrita</taxon>
        <taxon>Aculeata</taxon>
        <taxon>Formicoidea</taxon>
        <taxon>Formicidae</taxon>
        <taxon>Myrmicinae</taxon>
        <taxon>Pogonomyrmex</taxon>
    </lineage>
</organism>
<dbReference type="AlphaFoldDB" id="A0A6I9WJY4"/>
<sequence>MSWNVSSSPKNTGGTGGTSPTNSTLDVELAGEGGVSGRDGDETRGSRIEIREDEGEVLRRTKDGVRGVETRDSEGEETRIVGSFTRETHNPALDDSEVPTLGLIE</sequence>
<feature type="region of interest" description="Disordered" evidence="1">
    <location>
        <begin position="1"/>
        <end position="77"/>
    </location>
</feature>
<evidence type="ECO:0000313" key="2">
    <source>
        <dbReference type="Proteomes" id="UP000504615"/>
    </source>
</evidence>
<gene>
    <name evidence="3" type="primary">LOC105423836</name>
</gene>
<keyword evidence="2" id="KW-1185">Reference proteome</keyword>
<accession>A0A6I9WJY4</accession>
<evidence type="ECO:0000256" key="1">
    <source>
        <dbReference type="SAM" id="MobiDB-lite"/>
    </source>
</evidence>